<dbReference type="AlphaFoldDB" id="A0A7X9FUV8"/>
<protein>
    <submittedName>
        <fullName evidence="1">Uncharacterized protein</fullName>
    </submittedName>
</protein>
<comment type="caution">
    <text evidence="1">The sequence shown here is derived from an EMBL/GenBank/DDBJ whole genome shotgun (WGS) entry which is preliminary data.</text>
</comment>
<dbReference type="Proteomes" id="UP000524246">
    <property type="component" value="Unassembled WGS sequence"/>
</dbReference>
<sequence>MKQELSESVFLDEEAQNLFGIAENLSSPEKRLLYAICERSVRDLFSSFSEERDSAIEWLKDSEGNDPFSFPWICEILDLNREALLEKIWSLQKIGMKYQNASRELYAIIDLNNSTDQEYKKVA</sequence>
<proteinExistence type="predicted"/>
<evidence type="ECO:0000313" key="1">
    <source>
        <dbReference type="EMBL" id="NMC64224.1"/>
    </source>
</evidence>
<reference evidence="1 2" key="1">
    <citation type="journal article" date="2020" name="Biotechnol. Biofuels">
        <title>New insights from the biogas microbiome by comprehensive genome-resolved metagenomics of nearly 1600 species originating from multiple anaerobic digesters.</title>
        <authorList>
            <person name="Campanaro S."/>
            <person name="Treu L."/>
            <person name="Rodriguez-R L.M."/>
            <person name="Kovalovszki A."/>
            <person name="Ziels R.M."/>
            <person name="Maus I."/>
            <person name="Zhu X."/>
            <person name="Kougias P.G."/>
            <person name="Basile A."/>
            <person name="Luo G."/>
            <person name="Schluter A."/>
            <person name="Konstantinidis K.T."/>
            <person name="Angelidaki I."/>
        </authorList>
    </citation>
    <scope>NUCLEOTIDE SEQUENCE [LARGE SCALE GENOMIC DNA]</scope>
    <source>
        <strain evidence="1">AS27yjCOA_65</strain>
    </source>
</reference>
<name>A0A7X9FUV8_9DELT</name>
<evidence type="ECO:0000313" key="2">
    <source>
        <dbReference type="Proteomes" id="UP000524246"/>
    </source>
</evidence>
<gene>
    <name evidence="1" type="ORF">GYA55_13755</name>
</gene>
<accession>A0A7X9FUV8</accession>
<dbReference type="EMBL" id="JAAZON010000629">
    <property type="protein sequence ID" value="NMC64224.1"/>
    <property type="molecule type" value="Genomic_DNA"/>
</dbReference>
<organism evidence="1 2">
    <name type="scientific">SAR324 cluster bacterium</name>
    <dbReference type="NCBI Taxonomy" id="2024889"/>
    <lineage>
        <taxon>Bacteria</taxon>
        <taxon>Deltaproteobacteria</taxon>
        <taxon>SAR324 cluster</taxon>
    </lineage>
</organism>